<reference evidence="1 2" key="1">
    <citation type="submission" date="2020-08" db="EMBL/GenBank/DDBJ databases">
        <title>Novel species isolated from subtropical streams in China.</title>
        <authorList>
            <person name="Lu H."/>
        </authorList>
    </citation>
    <scope>NUCLEOTIDE SEQUENCE [LARGE SCALE GENOMIC DNA]</scope>
    <source>
        <strain evidence="1 2">KCTC 52442</strain>
    </source>
</reference>
<dbReference type="InterPro" id="IPR037012">
    <property type="entry name" value="NanQ/TabA/YiaL_sf"/>
</dbReference>
<keyword evidence="2" id="KW-1185">Reference proteome</keyword>
<dbReference type="Gene3D" id="2.60.120.370">
    <property type="entry name" value="YhcH/YjgK/YiaL"/>
    <property type="match status" value="1"/>
</dbReference>
<dbReference type="SUPFAM" id="SSF51197">
    <property type="entry name" value="Clavaminate synthase-like"/>
    <property type="match status" value="1"/>
</dbReference>
<accession>A0ABR6XR27</accession>
<sequence>MILGHLHQIQTIHSSASTEIELALQHLRDTDYLQVAPGKYPIDGTRMFAIVQDPITQNWDLGFPEFHERHIDVQCLLSGEEALGFLPANPNLKPTDNFLAERDIAFVAQQENETKIVLTPGMYAVFFPGELHRPCRAVNQAMQIKKVVIKILSR</sequence>
<evidence type="ECO:0000313" key="2">
    <source>
        <dbReference type="Proteomes" id="UP000643610"/>
    </source>
</evidence>
<dbReference type="EMBL" id="JACOFU010000003">
    <property type="protein sequence ID" value="MBC3831917.1"/>
    <property type="molecule type" value="Genomic_DNA"/>
</dbReference>
<dbReference type="NCBIfam" id="TIGR00022">
    <property type="entry name" value="YhcH/YjgK/YiaL family protein"/>
    <property type="match status" value="1"/>
</dbReference>
<gene>
    <name evidence="1" type="ORF">H8K33_10390</name>
</gene>
<comment type="caution">
    <text evidence="1">The sequence shown here is derived from an EMBL/GenBank/DDBJ whole genome shotgun (WGS) entry which is preliminary data.</text>
</comment>
<dbReference type="Proteomes" id="UP000643610">
    <property type="component" value="Unassembled WGS sequence"/>
</dbReference>
<name>A0ABR6XR27_9BURK</name>
<protein>
    <submittedName>
        <fullName evidence="1">YhcH/YjgK/YiaL family protein</fullName>
    </submittedName>
</protein>
<dbReference type="PANTHER" id="PTHR34986:SF1">
    <property type="entry name" value="PROTEIN YIAL"/>
    <property type="match status" value="1"/>
</dbReference>
<proteinExistence type="predicted"/>
<evidence type="ECO:0000313" key="1">
    <source>
        <dbReference type="EMBL" id="MBC3831917.1"/>
    </source>
</evidence>
<organism evidence="1 2">
    <name type="scientific">Undibacterium amnicola</name>
    <dbReference type="NCBI Taxonomy" id="1834038"/>
    <lineage>
        <taxon>Bacteria</taxon>
        <taxon>Pseudomonadati</taxon>
        <taxon>Pseudomonadota</taxon>
        <taxon>Betaproteobacteria</taxon>
        <taxon>Burkholderiales</taxon>
        <taxon>Oxalobacteraceae</taxon>
        <taxon>Undibacterium</taxon>
    </lineage>
</organism>
<dbReference type="RefSeq" id="WP_186890942.1">
    <property type="nucleotide sequence ID" value="NZ_JACOFU010000003.1"/>
</dbReference>
<dbReference type="Pfam" id="PF04074">
    <property type="entry name" value="DUF386"/>
    <property type="match status" value="1"/>
</dbReference>
<dbReference type="PANTHER" id="PTHR34986">
    <property type="entry name" value="EVOLVED BETA-GALACTOSIDASE SUBUNIT BETA"/>
    <property type="match status" value="1"/>
</dbReference>
<dbReference type="InterPro" id="IPR004375">
    <property type="entry name" value="NanQ/TabA/YiaL"/>
</dbReference>